<keyword evidence="3" id="KW-1185">Reference proteome</keyword>
<dbReference type="PANTHER" id="PTHR10336">
    <property type="entry name" value="PHOSPHOINOSITIDE-SPECIFIC PHOSPHOLIPASE C FAMILY PROTEIN"/>
    <property type="match status" value="1"/>
</dbReference>
<dbReference type="InterPro" id="IPR000909">
    <property type="entry name" value="PLipase_C_PInositol-sp_X_dom"/>
</dbReference>
<proteinExistence type="predicted"/>
<dbReference type="Pfam" id="PF00388">
    <property type="entry name" value="PI-PLC-X"/>
    <property type="match status" value="1"/>
</dbReference>
<dbReference type="Gene3D" id="3.20.20.190">
    <property type="entry name" value="Phosphatidylinositol (PI) phosphodiesterase"/>
    <property type="match status" value="1"/>
</dbReference>
<dbReference type="InterPro" id="IPR001192">
    <property type="entry name" value="PI-PLC_fam"/>
</dbReference>
<sequence length="193" mass="21233">MILNPDHKEVYQDMEQPLNHYFISSSHNTYLMEDQLKGPSDTEAYIRVSKDGCLSPRALLKGCRCVELDCWDGSDDEPVIYHGYTLTSKILFKDVIKAIKEYAFKVCLAVTLGGILYTLESLPVTLFLVVPKASDYPVILSLENHCSVEQQSVMAQHMSSILGNALVTTPLGDGMPTNFPSPEVGTSSASLGL</sequence>
<dbReference type="SUPFAM" id="SSF51695">
    <property type="entry name" value="PLC-like phosphodiesterases"/>
    <property type="match status" value="1"/>
</dbReference>
<evidence type="ECO:0000313" key="2">
    <source>
        <dbReference type="EMBL" id="MEQ2174232.1"/>
    </source>
</evidence>
<accession>A0ABV0NS38</accession>
<organism evidence="2 3">
    <name type="scientific">Goodea atripinnis</name>
    <dbReference type="NCBI Taxonomy" id="208336"/>
    <lineage>
        <taxon>Eukaryota</taxon>
        <taxon>Metazoa</taxon>
        <taxon>Chordata</taxon>
        <taxon>Craniata</taxon>
        <taxon>Vertebrata</taxon>
        <taxon>Euteleostomi</taxon>
        <taxon>Actinopterygii</taxon>
        <taxon>Neopterygii</taxon>
        <taxon>Teleostei</taxon>
        <taxon>Neoteleostei</taxon>
        <taxon>Acanthomorphata</taxon>
        <taxon>Ovalentaria</taxon>
        <taxon>Atherinomorphae</taxon>
        <taxon>Cyprinodontiformes</taxon>
        <taxon>Goodeidae</taxon>
        <taxon>Goodea</taxon>
    </lineage>
</organism>
<dbReference type="SMART" id="SM00148">
    <property type="entry name" value="PLCXc"/>
    <property type="match status" value="1"/>
</dbReference>
<gene>
    <name evidence="2" type="ORF">GOODEAATRI_005715</name>
</gene>
<dbReference type="EMBL" id="JAHRIO010050238">
    <property type="protein sequence ID" value="MEQ2174232.1"/>
    <property type="molecule type" value="Genomic_DNA"/>
</dbReference>
<evidence type="ECO:0000259" key="1">
    <source>
        <dbReference type="SMART" id="SM00148"/>
    </source>
</evidence>
<comment type="caution">
    <text evidence="2">The sequence shown here is derived from an EMBL/GenBank/DDBJ whole genome shotgun (WGS) entry which is preliminary data.</text>
</comment>
<evidence type="ECO:0000313" key="3">
    <source>
        <dbReference type="Proteomes" id="UP001476798"/>
    </source>
</evidence>
<dbReference type="InterPro" id="IPR017946">
    <property type="entry name" value="PLC-like_Pdiesterase_TIM-brl"/>
</dbReference>
<feature type="domain" description="Phosphatidylinositol-specific phospholipase C X" evidence="1">
    <location>
        <begin position="12"/>
        <end position="186"/>
    </location>
</feature>
<name>A0ABV0NS38_9TELE</name>
<dbReference type="PROSITE" id="PS50007">
    <property type="entry name" value="PIPLC_X_DOMAIN"/>
    <property type="match status" value="1"/>
</dbReference>
<protein>
    <recommendedName>
        <fullName evidence="1">Phosphatidylinositol-specific phospholipase C X domain-containing protein</fullName>
    </recommendedName>
</protein>
<reference evidence="2 3" key="1">
    <citation type="submission" date="2021-06" db="EMBL/GenBank/DDBJ databases">
        <authorList>
            <person name="Palmer J.M."/>
        </authorList>
    </citation>
    <scope>NUCLEOTIDE SEQUENCE [LARGE SCALE GENOMIC DNA]</scope>
    <source>
        <strain evidence="2 3">GA_2019</strain>
        <tissue evidence="2">Muscle</tissue>
    </source>
</reference>
<dbReference type="Proteomes" id="UP001476798">
    <property type="component" value="Unassembled WGS sequence"/>
</dbReference>
<dbReference type="PANTHER" id="PTHR10336:SF199">
    <property type="entry name" value="PHOSPHOINOSITIDE PHOSPHOLIPASE C"/>
    <property type="match status" value="1"/>
</dbReference>